<keyword evidence="3" id="KW-0813">Transport</keyword>
<evidence type="ECO:0000313" key="8">
    <source>
        <dbReference type="Proteomes" id="UP001165082"/>
    </source>
</evidence>
<feature type="region of interest" description="Disordered" evidence="6">
    <location>
        <begin position="66"/>
        <end position="94"/>
    </location>
</feature>
<dbReference type="GO" id="GO:0005737">
    <property type="term" value="C:cytoplasm"/>
    <property type="evidence" value="ECO:0007669"/>
    <property type="project" value="TreeGrafter"/>
</dbReference>
<dbReference type="AlphaFoldDB" id="A0A9W7G8H4"/>
<gene>
    <name evidence="7" type="ORF">TrRE_jg13068</name>
</gene>
<evidence type="ECO:0000256" key="2">
    <source>
        <dbReference type="ARBA" id="ARBA00007991"/>
    </source>
</evidence>
<dbReference type="InterPro" id="IPR057942">
    <property type="entry name" value="TPR_TNPO3_IPO13_3rd"/>
</dbReference>
<reference evidence="7" key="1">
    <citation type="submission" date="2022-07" db="EMBL/GenBank/DDBJ databases">
        <title>Genome analysis of Parmales, a sister group of diatoms, reveals the evolutionary specialization of diatoms from phago-mixotrophs to photoautotrophs.</title>
        <authorList>
            <person name="Ban H."/>
            <person name="Sato S."/>
            <person name="Yoshikawa S."/>
            <person name="Kazumasa Y."/>
            <person name="Nakamura Y."/>
            <person name="Ichinomiya M."/>
            <person name="Saitoh K."/>
            <person name="Sato N."/>
            <person name="Blanc-Mathieu R."/>
            <person name="Endo H."/>
            <person name="Kuwata A."/>
            <person name="Ogata H."/>
        </authorList>
    </citation>
    <scope>NUCLEOTIDE SEQUENCE</scope>
</reference>
<evidence type="ECO:0000256" key="5">
    <source>
        <dbReference type="ARBA" id="ARBA00023242"/>
    </source>
</evidence>
<feature type="compositionally biased region" description="Low complexity" evidence="6">
    <location>
        <begin position="71"/>
        <end position="94"/>
    </location>
</feature>
<dbReference type="SUPFAM" id="SSF48371">
    <property type="entry name" value="ARM repeat"/>
    <property type="match status" value="1"/>
</dbReference>
<dbReference type="Gene3D" id="1.25.10.10">
    <property type="entry name" value="Leucine-rich Repeat Variant"/>
    <property type="match status" value="2"/>
</dbReference>
<dbReference type="InterPro" id="IPR016024">
    <property type="entry name" value="ARM-type_fold"/>
</dbReference>
<dbReference type="InterPro" id="IPR051345">
    <property type="entry name" value="Importin_beta-like_NTR"/>
</dbReference>
<evidence type="ECO:0000313" key="7">
    <source>
        <dbReference type="EMBL" id="GMI37553.1"/>
    </source>
</evidence>
<name>A0A9W7G8H4_9STRA</name>
<organism evidence="7 8">
    <name type="scientific">Triparma retinervis</name>
    <dbReference type="NCBI Taxonomy" id="2557542"/>
    <lineage>
        <taxon>Eukaryota</taxon>
        <taxon>Sar</taxon>
        <taxon>Stramenopiles</taxon>
        <taxon>Ochrophyta</taxon>
        <taxon>Bolidophyceae</taxon>
        <taxon>Parmales</taxon>
        <taxon>Triparmaceae</taxon>
        <taxon>Triparma</taxon>
    </lineage>
</organism>
<evidence type="ECO:0000256" key="6">
    <source>
        <dbReference type="SAM" id="MobiDB-lite"/>
    </source>
</evidence>
<dbReference type="PANTHER" id="PTHR12363:SF33">
    <property type="entry name" value="IMPORTIN-13"/>
    <property type="match status" value="1"/>
</dbReference>
<keyword evidence="8" id="KW-1185">Reference proteome</keyword>
<dbReference type="Pfam" id="PF24140">
    <property type="entry name" value="TPR_TNPO3_IPO13_3rd"/>
    <property type="match status" value="1"/>
</dbReference>
<protein>
    <recommendedName>
        <fullName evidence="9">Exportin-1/Importin-beta-like domain-containing protein</fullName>
    </recommendedName>
</protein>
<proteinExistence type="inferred from homology"/>
<dbReference type="Pfam" id="PF24138">
    <property type="entry name" value="TPR_TNPO3_IPO13_2nd"/>
    <property type="match status" value="1"/>
</dbReference>
<keyword evidence="5" id="KW-0539">Nucleus</keyword>
<dbReference type="GO" id="GO:0006606">
    <property type="term" value="P:protein import into nucleus"/>
    <property type="evidence" value="ECO:0007669"/>
    <property type="project" value="TreeGrafter"/>
</dbReference>
<dbReference type="EMBL" id="BRXZ01007981">
    <property type="protein sequence ID" value="GMI37553.1"/>
    <property type="molecule type" value="Genomic_DNA"/>
</dbReference>
<dbReference type="OrthoDB" id="435593at2759"/>
<dbReference type="InterPro" id="IPR058537">
    <property type="entry name" value="TPR_TNPO3_IPO13_4th"/>
</dbReference>
<comment type="caution">
    <text evidence="7">The sequence shown here is derived from an EMBL/GenBank/DDBJ whole genome shotgun (WGS) entry which is preliminary data.</text>
</comment>
<evidence type="ECO:0008006" key="9">
    <source>
        <dbReference type="Google" id="ProtNLM"/>
    </source>
</evidence>
<dbReference type="PANTHER" id="PTHR12363">
    <property type="entry name" value="TRANSPORTIN 3 AND IMPORTIN 13"/>
    <property type="match status" value="1"/>
</dbReference>
<evidence type="ECO:0000256" key="3">
    <source>
        <dbReference type="ARBA" id="ARBA00022448"/>
    </source>
</evidence>
<keyword evidence="4" id="KW-0653">Protein transport</keyword>
<dbReference type="InterPro" id="IPR057941">
    <property type="entry name" value="TPR_TNPO3_IPO13_2nd"/>
</dbReference>
<accession>A0A9W7G8H4</accession>
<evidence type="ECO:0000256" key="4">
    <source>
        <dbReference type="ARBA" id="ARBA00022927"/>
    </source>
</evidence>
<dbReference type="Pfam" id="PF24139">
    <property type="entry name" value="TPR_TNPO3_IPO13_4th"/>
    <property type="match status" value="1"/>
</dbReference>
<sequence>MSISNSISNPPNFNAIDLQTALTTVFSPPRSSTESPPGTLQHTKTAHSYLEAFQRSPLAWGVALTNLTDPNSQQGSSNNQQGSSNNQQATNNQQASNANRTFFCAQTLKIKCAVDTHQIGQPDTNVSAEQVKAGLLHALTATSCPPVLSQLSSALAALSINLSWSTVISDILLLPHASSLKCLLITGIAEEFAHGGGEWRQATSWQSLSVLGFLSTCAGEGVGVQLVMKTALDWVAYVDSPPSVILQSPNLVNGVFESARLSRYDESVDLIIEVMRRFPPSNQENADLVQAWTGKVMELVPVFNACRAGGDVDGVRSCVRIFTDMGESYCDLLMDPRELGQKALVGLVLECARVEEAEVACITMNFWYLFVASLERLEPYERRQDRIDYFAELVTDLVNVCCRLLVVEEGVEEDGDFEEEAPNGTPDWREIEACLFAIKSVSNYIPRDESAVIPHVMNLLQTMTSSQSNPKPIMRQTMNILIGRYGQWLSLHPTYLSDFFNFLIAGLKLPPTSSSSALAIKSLCESASSAMCGPVLSLYEQVLGVHESLNIKDEAMLLEGVCKIMCKMTYAEAASTLSRIMQPIGKQLEEASNNQDASPKQVNGVLSRLTVVVSHVKIPAGGGPNLVLSLMQQCWPMLTKVVERFGTDPVVAENVCRCYKHSMRNCKEEFTPLLEPVMQQLVAAFDYSFRSSYLYAASICITEFSNNPTYSPRLFEMIVSLSTSVFKRFVNIEAFTSNPDVVEEFFYLLSRFIKYCPNSLFQGGDFLGQALKCAVVGLQVHHREANKGVLNFFETTFQFGLDNQIGQLERQGLERAITMSGEDIVKGSCHALMGETPLFYVDAGSGSLAGVLYKLMSLCPAQVALWANKAVRGVGASLGPYKDDFENQIIGLLSKPLGKRGDFNRSVRAFNDEVWRARRRAGV</sequence>
<evidence type="ECO:0000256" key="1">
    <source>
        <dbReference type="ARBA" id="ARBA00004123"/>
    </source>
</evidence>
<dbReference type="Proteomes" id="UP001165082">
    <property type="component" value="Unassembled WGS sequence"/>
</dbReference>
<dbReference type="GO" id="GO:0005634">
    <property type="term" value="C:nucleus"/>
    <property type="evidence" value="ECO:0007669"/>
    <property type="project" value="UniProtKB-SubCell"/>
</dbReference>
<dbReference type="InterPro" id="IPR011989">
    <property type="entry name" value="ARM-like"/>
</dbReference>
<comment type="similarity">
    <text evidence="2">Belongs to the importin beta family.</text>
</comment>
<comment type="subcellular location">
    <subcellularLocation>
        <location evidence="1">Nucleus</location>
    </subcellularLocation>
</comment>